<keyword evidence="6 20" id="KW-0813">Transport</keyword>
<dbReference type="PRINTS" id="PR02020">
    <property type="entry name" value="AQUAPORIN8"/>
</dbReference>
<dbReference type="PRINTS" id="PR00783">
    <property type="entry name" value="MINTRINSICP"/>
</dbReference>
<keyword evidence="12 21" id="KW-1133">Transmembrane helix</keyword>
<feature type="transmembrane region" description="Helical" evidence="21">
    <location>
        <begin position="188"/>
        <end position="209"/>
    </location>
</feature>
<evidence type="ECO:0000313" key="22">
    <source>
        <dbReference type="EMBL" id="CAI9594131.1"/>
    </source>
</evidence>
<evidence type="ECO:0000256" key="18">
    <source>
        <dbReference type="ARBA" id="ARBA00040878"/>
    </source>
</evidence>
<dbReference type="InterPro" id="IPR000425">
    <property type="entry name" value="MIP"/>
</dbReference>
<keyword evidence="17" id="KW-0449">Lipoprotein</keyword>
<dbReference type="InterPro" id="IPR034294">
    <property type="entry name" value="Aquaporin_transptr"/>
</dbReference>
<keyword evidence="10" id="KW-0677">Repeat</keyword>
<accession>A0ABN9FAS4</accession>
<dbReference type="Gene3D" id="1.20.1080.10">
    <property type="entry name" value="Glycerol uptake facilitator protein"/>
    <property type="match status" value="1"/>
</dbReference>
<gene>
    <name evidence="22" type="ORF">SPARVUS_LOCUS11676787</name>
</gene>
<evidence type="ECO:0000256" key="9">
    <source>
        <dbReference type="ARBA" id="ARBA00022692"/>
    </source>
</evidence>
<keyword evidence="15" id="KW-0325">Glycoprotein</keyword>
<protein>
    <recommendedName>
        <fullName evidence="18">Aquaporin-4</fullName>
    </recommendedName>
</protein>
<comment type="caution">
    <text evidence="22">The sequence shown here is derived from an EMBL/GenBank/DDBJ whole genome shotgun (WGS) entry which is preliminary data.</text>
</comment>
<keyword evidence="8" id="KW-0597">Phosphoprotein</keyword>
<comment type="subcellular location">
    <subcellularLocation>
        <location evidence="3">Basolateral cell membrane</location>
        <topology evidence="3">Multi-pass membrane protein</topology>
    </subcellularLocation>
    <subcellularLocation>
        <location evidence="2">Cell membrane</location>
        <location evidence="2">Sarcolemma</location>
        <topology evidence="2">Multi-pass membrane protein</topology>
    </subcellularLocation>
    <subcellularLocation>
        <location evidence="1">Cell projection</location>
    </subcellularLocation>
    <subcellularLocation>
        <location evidence="4">Endosome membrane</location>
    </subcellularLocation>
</comment>
<evidence type="ECO:0000256" key="7">
    <source>
        <dbReference type="ARBA" id="ARBA00022475"/>
    </source>
</evidence>
<keyword evidence="16" id="KW-0966">Cell projection</keyword>
<evidence type="ECO:0000256" key="8">
    <source>
        <dbReference type="ARBA" id="ARBA00022553"/>
    </source>
</evidence>
<keyword evidence="14" id="KW-0564">Palmitate</keyword>
<organism evidence="22 23">
    <name type="scientific">Staurois parvus</name>
    <dbReference type="NCBI Taxonomy" id="386267"/>
    <lineage>
        <taxon>Eukaryota</taxon>
        <taxon>Metazoa</taxon>
        <taxon>Chordata</taxon>
        <taxon>Craniata</taxon>
        <taxon>Vertebrata</taxon>
        <taxon>Euteleostomi</taxon>
        <taxon>Amphibia</taxon>
        <taxon>Batrachia</taxon>
        <taxon>Anura</taxon>
        <taxon>Neobatrachia</taxon>
        <taxon>Ranoidea</taxon>
        <taxon>Ranidae</taxon>
        <taxon>Staurois</taxon>
    </lineage>
</organism>
<keyword evidence="11" id="KW-0967">Endosome</keyword>
<feature type="transmembrane region" description="Helical" evidence="21">
    <location>
        <begin position="98"/>
        <end position="118"/>
    </location>
</feature>
<evidence type="ECO:0000256" key="1">
    <source>
        <dbReference type="ARBA" id="ARBA00004316"/>
    </source>
</evidence>
<evidence type="ECO:0000256" key="11">
    <source>
        <dbReference type="ARBA" id="ARBA00022753"/>
    </source>
</evidence>
<dbReference type="InterPro" id="IPR023271">
    <property type="entry name" value="Aquaporin-like"/>
</dbReference>
<evidence type="ECO:0000256" key="19">
    <source>
        <dbReference type="ARBA" id="ARBA00046979"/>
    </source>
</evidence>
<evidence type="ECO:0000256" key="10">
    <source>
        <dbReference type="ARBA" id="ARBA00022737"/>
    </source>
</evidence>
<name>A0ABN9FAS4_9NEOB</name>
<evidence type="ECO:0000256" key="15">
    <source>
        <dbReference type="ARBA" id="ARBA00023180"/>
    </source>
</evidence>
<proteinExistence type="inferred from homology"/>
<evidence type="ECO:0000256" key="17">
    <source>
        <dbReference type="ARBA" id="ARBA00023288"/>
    </source>
</evidence>
<evidence type="ECO:0000256" key="3">
    <source>
        <dbReference type="ARBA" id="ARBA00004554"/>
    </source>
</evidence>
<dbReference type="InterPro" id="IPR022357">
    <property type="entry name" value="MIP_CS"/>
</dbReference>
<evidence type="ECO:0000256" key="21">
    <source>
        <dbReference type="SAM" id="Phobius"/>
    </source>
</evidence>
<sequence length="249" mass="25913">MAKCDEYIQETEFRAADSASREVLTGKNREEPNILERFIQPCLVELLGSTLFLSIGCLSVLVNPHGAGPLLPALAHGLSLAVVISVLGNISGGHFNPAVTLSVVCCGGLTPILLVPYWTCQLSGGMLGALLAKGLADEESFLNHSGAACMVDGGTSVGKAVGVEIVFSFFLIFAVVMGAVGERSRTPLASYSIGLTVITGILAGGSISGSCLNPARALGPAVVSGYWDYHWVYWVGPASAAILVSLIYR</sequence>
<evidence type="ECO:0000256" key="16">
    <source>
        <dbReference type="ARBA" id="ARBA00023273"/>
    </source>
</evidence>
<dbReference type="EMBL" id="CATNWA010016627">
    <property type="protein sequence ID" value="CAI9594131.1"/>
    <property type="molecule type" value="Genomic_DNA"/>
</dbReference>
<feature type="transmembrane region" description="Helical" evidence="21">
    <location>
        <begin position="229"/>
        <end position="248"/>
    </location>
</feature>
<dbReference type="PANTHER" id="PTHR19139">
    <property type="entry name" value="AQUAPORIN TRANSPORTER"/>
    <property type="match status" value="1"/>
</dbReference>
<feature type="transmembrane region" description="Helical" evidence="21">
    <location>
        <begin position="73"/>
        <end position="91"/>
    </location>
</feature>
<evidence type="ECO:0000313" key="23">
    <source>
        <dbReference type="Proteomes" id="UP001162483"/>
    </source>
</evidence>
<feature type="transmembrane region" description="Helical" evidence="21">
    <location>
        <begin position="42"/>
        <end position="61"/>
    </location>
</feature>
<comment type="similarity">
    <text evidence="5 20">Belongs to the MIP/aquaporin (TC 1.A.8) family.</text>
</comment>
<comment type="subunit">
    <text evidence="19">Homotetramer. The tetramers can form oligomeric arrays in membranes. The size of the oligomers differs between tissues and is smaller in skeletal muscle than in brain. Interaction between AQP4 oligomeric arrays in close-by cells can contribute to cell-cell adhesion. Part of a complex containing MLC1, TRPV4, HEPACAM and ATP1B1.</text>
</comment>
<evidence type="ECO:0000256" key="13">
    <source>
        <dbReference type="ARBA" id="ARBA00023136"/>
    </source>
</evidence>
<keyword evidence="9 20" id="KW-0812">Transmembrane</keyword>
<dbReference type="SUPFAM" id="SSF81338">
    <property type="entry name" value="Aquaporin-like"/>
    <property type="match status" value="1"/>
</dbReference>
<evidence type="ECO:0000256" key="4">
    <source>
        <dbReference type="ARBA" id="ARBA00004608"/>
    </source>
</evidence>
<dbReference type="PANTHER" id="PTHR19139:SF34">
    <property type="entry name" value="AQUAPORIN-4"/>
    <property type="match status" value="1"/>
</dbReference>
<evidence type="ECO:0000256" key="5">
    <source>
        <dbReference type="ARBA" id="ARBA00006175"/>
    </source>
</evidence>
<evidence type="ECO:0000256" key="2">
    <source>
        <dbReference type="ARBA" id="ARBA00004415"/>
    </source>
</evidence>
<keyword evidence="23" id="KW-1185">Reference proteome</keyword>
<keyword evidence="13 21" id="KW-0472">Membrane</keyword>
<reference evidence="22" key="1">
    <citation type="submission" date="2023-05" db="EMBL/GenBank/DDBJ databases">
        <authorList>
            <person name="Stuckert A."/>
        </authorList>
    </citation>
    <scope>NUCLEOTIDE SEQUENCE</scope>
</reference>
<evidence type="ECO:0000256" key="6">
    <source>
        <dbReference type="ARBA" id="ARBA00022448"/>
    </source>
</evidence>
<evidence type="ECO:0000256" key="12">
    <source>
        <dbReference type="ARBA" id="ARBA00022989"/>
    </source>
</evidence>
<keyword evidence="7" id="KW-1003">Cell membrane</keyword>
<dbReference type="PROSITE" id="PS00221">
    <property type="entry name" value="MIP"/>
    <property type="match status" value="1"/>
</dbReference>
<dbReference type="Proteomes" id="UP001162483">
    <property type="component" value="Unassembled WGS sequence"/>
</dbReference>
<feature type="transmembrane region" description="Helical" evidence="21">
    <location>
        <begin position="160"/>
        <end position="181"/>
    </location>
</feature>
<dbReference type="Pfam" id="PF00230">
    <property type="entry name" value="MIP"/>
    <property type="match status" value="1"/>
</dbReference>
<evidence type="ECO:0000256" key="20">
    <source>
        <dbReference type="RuleBase" id="RU000477"/>
    </source>
</evidence>
<evidence type="ECO:0000256" key="14">
    <source>
        <dbReference type="ARBA" id="ARBA00023139"/>
    </source>
</evidence>
<dbReference type="InterPro" id="IPR023277">
    <property type="entry name" value="Aquaporin_8"/>
</dbReference>